<evidence type="ECO:0000256" key="1">
    <source>
        <dbReference type="ARBA" id="ARBA00022649"/>
    </source>
</evidence>
<dbReference type="Pfam" id="PF05016">
    <property type="entry name" value="ParE_toxin"/>
    <property type="match status" value="1"/>
</dbReference>
<dbReference type="InterPro" id="IPR035093">
    <property type="entry name" value="RelE/ParE_toxin_dom_sf"/>
</dbReference>
<dbReference type="RefSeq" id="WP_087256288.1">
    <property type="nucleotide sequence ID" value="NZ_CAMMFM010000005.1"/>
</dbReference>
<keyword evidence="1" id="KW-1277">Toxin-antitoxin system</keyword>
<dbReference type="SUPFAM" id="SSF143011">
    <property type="entry name" value="RelE-like"/>
    <property type="match status" value="1"/>
</dbReference>
<evidence type="ECO:0000313" key="3">
    <source>
        <dbReference type="Proteomes" id="UP000196258"/>
    </source>
</evidence>
<evidence type="ECO:0008006" key="4">
    <source>
        <dbReference type="Google" id="ProtNLM"/>
    </source>
</evidence>
<reference evidence="3" key="1">
    <citation type="submission" date="2017-04" db="EMBL/GenBank/DDBJ databases">
        <title>Function of individual gut microbiota members based on whole genome sequencing of pure cultures obtained from chicken caecum.</title>
        <authorList>
            <person name="Medvecky M."/>
            <person name="Cejkova D."/>
            <person name="Polansky O."/>
            <person name="Karasova D."/>
            <person name="Kubasova T."/>
            <person name="Cizek A."/>
            <person name="Rychlik I."/>
        </authorList>
    </citation>
    <scope>NUCLEOTIDE SEQUENCE [LARGE SCALE GENOMIC DNA]</scope>
    <source>
        <strain evidence="3">An149</strain>
    </source>
</reference>
<dbReference type="Proteomes" id="UP000196258">
    <property type="component" value="Unassembled WGS sequence"/>
</dbReference>
<proteinExistence type="predicted"/>
<gene>
    <name evidence="2" type="ORF">B5E91_06770</name>
</gene>
<evidence type="ECO:0000313" key="2">
    <source>
        <dbReference type="EMBL" id="OUQ05347.1"/>
    </source>
</evidence>
<organism evidence="2 3">
    <name type="scientific">Thomasclavelia spiroformis</name>
    <dbReference type="NCBI Taxonomy" id="29348"/>
    <lineage>
        <taxon>Bacteria</taxon>
        <taxon>Bacillati</taxon>
        <taxon>Bacillota</taxon>
        <taxon>Erysipelotrichia</taxon>
        <taxon>Erysipelotrichales</taxon>
        <taxon>Coprobacillaceae</taxon>
        <taxon>Thomasclavelia</taxon>
    </lineage>
</organism>
<accession>A0A1Y4QJE0</accession>
<dbReference type="AlphaFoldDB" id="A0A1Y4QJE0"/>
<sequence length="108" mass="13168">MDLNYRILYTDSAIDDLDKILSYLSGYKNPFILIKLKHDIDENLERIRLHPKSHPVILKRHQYEYRKLIICHYIFVYFVDSANKEITIFRIFHELEDYQNRLGTTNDY</sequence>
<dbReference type="InterPro" id="IPR007712">
    <property type="entry name" value="RelE/ParE_toxin"/>
</dbReference>
<protein>
    <recommendedName>
        <fullName evidence="4">Type II toxin-antitoxin system RelE/ParE family toxin</fullName>
    </recommendedName>
</protein>
<dbReference type="EMBL" id="NFLB01000006">
    <property type="protein sequence ID" value="OUQ05347.1"/>
    <property type="molecule type" value="Genomic_DNA"/>
</dbReference>
<name>A0A1Y4QJE0_9FIRM</name>
<dbReference type="Gene3D" id="3.30.2310.20">
    <property type="entry name" value="RelE-like"/>
    <property type="match status" value="1"/>
</dbReference>
<comment type="caution">
    <text evidence="2">The sequence shown here is derived from an EMBL/GenBank/DDBJ whole genome shotgun (WGS) entry which is preliminary data.</text>
</comment>